<accession>A0AAN9PAC7</accession>
<dbReference type="AlphaFoldDB" id="A0AAN9PAC7"/>
<sequence length="128" mass="14621">MCEDSSSNIVANPTDFDYVDGGNELDDADIECDEDLNVNADNKYRIDGMEDIEMVRFDLLNPQEFSKYHFADNGVGYDFYNTYGLLYILVIHEHVTTKLKRVCKLITPHVDCTLQQEAMSFAQVMGPH</sequence>
<evidence type="ECO:0000313" key="2">
    <source>
        <dbReference type="Proteomes" id="UP001372338"/>
    </source>
</evidence>
<dbReference type="EMBL" id="JAYWIO010000001">
    <property type="protein sequence ID" value="KAK7290164.1"/>
    <property type="molecule type" value="Genomic_DNA"/>
</dbReference>
<organism evidence="1 2">
    <name type="scientific">Crotalaria pallida</name>
    <name type="common">Smooth rattlebox</name>
    <name type="synonym">Crotalaria striata</name>
    <dbReference type="NCBI Taxonomy" id="3830"/>
    <lineage>
        <taxon>Eukaryota</taxon>
        <taxon>Viridiplantae</taxon>
        <taxon>Streptophyta</taxon>
        <taxon>Embryophyta</taxon>
        <taxon>Tracheophyta</taxon>
        <taxon>Spermatophyta</taxon>
        <taxon>Magnoliopsida</taxon>
        <taxon>eudicotyledons</taxon>
        <taxon>Gunneridae</taxon>
        <taxon>Pentapetalae</taxon>
        <taxon>rosids</taxon>
        <taxon>fabids</taxon>
        <taxon>Fabales</taxon>
        <taxon>Fabaceae</taxon>
        <taxon>Papilionoideae</taxon>
        <taxon>50 kb inversion clade</taxon>
        <taxon>genistoids sensu lato</taxon>
        <taxon>core genistoids</taxon>
        <taxon>Crotalarieae</taxon>
        <taxon>Crotalaria</taxon>
    </lineage>
</organism>
<name>A0AAN9PAC7_CROPI</name>
<evidence type="ECO:0000313" key="1">
    <source>
        <dbReference type="EMBL" id="KAK7290164.1"/>
    </source>
</evidence>
<comment type="caution">
    <text evidence="1">The sequence shown here is derived from an EMBL/GenBank/DDBJ whole genome shotgun (WGS) entry which is preliminary data.</text>
</comment>
<gene>
    <name evidence="1" type="ORF">RIF29_04391</name>
</gene>
<reference evidence="1 2" key="1">
    <citation type="submission" date="2024-01" db="EMBL/GenBank/DDBJ databases">
        <title>The genomes of 5 underutilized Papilionoideae crops provide insights into root nodulation and disease resistanc.</title>
        <authorList>
            <person name="Yuan L."/>
        </authorList>
    </citation>
    <scope>NUCLEOTIDE SEQUENCE [LARGE SCALE GENOMIC DNA]</scope>
    <source>
        <strain evidence="1">ZHUSHIDOU_FW_LH</strain>
        <tissue evidence="1">Leaf</tissue>
    </source>
</reference>
<keyword evidence="2" id="KW-1185">Reference proteome</keyword>
<protein>
    <submittedName>
        <fullName evidence="1">Uncharacterized protein</fullName>
    </submittedName>
</protein>
<dbReference type="Proteomes" id="UP001372338">
    <property type="component" value="Unassembled WGS sequence"/>
</dbReference>
<proteinExistence type="predicted"/>